<protein>
    <submittedName>
        <fullName evidence="2">Uncharacterized protein</fullName>
    </submittedName>
</protein>
<keyword evidence="1" id="KW-0732">Signal</keyword>
<accession>A0A0P9D4N4</accession>
<dbReference type="PATRIC" id="fig|186479.3.peg.984"/>
<evidence type="ECO:0000313" key="2">
    <source>
        <dbReference type="EMBL" id="KPV54054.1"/>
    </source>
</evidence>
<gene>
    <name evidence="2" type="ORF">SE17_06010</name>
</gene>
<dbReference type="EMBL" id="LJCR01000122">
    <property type="protein sequence ID" value="KPV54054.1"/>
    <property type="molecule type" value="Genomic_DNA"/>
</dbReference>
<evidence type="ECO:0000256" key="1">
    <source>
        <dbReference type="SAM" id="SignalP"/>
    </source>
</evidence>
<organism evidence="2 3">
    <name type="scientific">Kouleothrix aurantiaca</name>
    <dbReference type="NCBI Taxonomy" id="186479"/>
    <lineage>
        <taxon>Bacteria</taxon>
        <taxon>Bacillati</taxon>
        <taxon>Chloroflexota</taxon>
        <taxon>Chloroflexia</taxon>
        <taxon>Chloroflexales</taxon>
        <taxon>Roseiflexineae</taxon>
        <taxon>Roseiflexaceae</taxon>
        <taxon>Kouleothrix</taxon>
    </lineage>
</organism>
<reference evidence="2 3" key="1">
    <citation type="submission" date="2015-09" db="EMBL/GenBank/DDBJ databases">
        <title>Draft genome sequence of Kouleothrix aurantiaca JCM 19913.</title>
        <authorList>
            <person name="Hemp J."/>
        </authorList>
    </citation>
    <scope>NUCLEOTIDE SEQUENCE [LARGE SCALE GENOMIC DNA]</scope>
    <source>
        <strain evidence="2 3">COM-B</strain>
    </source>
</reference>
<name>A0A0P9D4N4_9CHLR</name>
<dbReference type="AlphaFoldDB" id="A0A0P9D4N4"/>
<proteinExistence type="predicted"/>
<dbReference type="Proteomes" id="UP000050509">
    <property type="component" value="Unassembled WGS sequence"/>
</dbReference>
<keyword evidence="3" id="KW-1185">Reference proteome</keyword>
<comment type="caution">
    <text evidence="2">The sequence shown here is derived from an EMBL/GenBank/DDBJ whole genome shotgun (WGS) entry which is preliminary data.</text>
</comment>
<sequence length="117" mass="11847">MHRFLRIAGVRHPGKISLLLLALLIAATSSAFIPAQGTANAASSASGTQAGKSKIFVPMARSIRTSTTPPPAESGQGALYLSKAIKTASASSEVDAAGGMHAAFVHFVPLADHPAAV</sequence>
<feature type="signal peptide" evidence="1">
    <location>
        <begin position="1"/>
        <end position="31"/>
    </location>
</feature>
<feature type="chain" id="PRO_5006156087" evidence="1">
    <location>
        <begin position="32"/>
        <end position="117"/>
    </location>
</feature>
<evidence type="ECO:0000313" key="3">
    <source>
        <dbReference type="Proteomes" id="UP000050509"/>
    </source>
</evidence>